<keyword evidence="1" id="KW-0812">Transmembrane</keyword>
<feature type="transmembrane region" description="Helical" evidence="1">
    <location>
        <begin position="71"/>
        <end position="91"/>
    </location>
</feature>
<evidence type="ECO:0000313" key="2">
    <source>
        <dbReference type="EMBL" id="CXI66988.1"/>
    </source>
</evidence>
<feature type="transmembrane region" description="Helical" evidence="1">
    <location>
        <begin position="35"/>
        <end position="59"/>
    </location>
</feature>
<sequence>MSIYGNIGLYEKIRRTVFRRRISGPSPLYKTPLRFIWSIFFFVDIFLLYFFVISFLISIVFQHECYESFSIILYTAVNLVLSFFIDFFLLIKGEEVVSEEEIVASILLTIFWCTIKVIINAFIIYSFLIEYGDIINTTDIAISTRCNTFIVKSVLFNYSILNYFPLGETYLEFILTIFSIVHFKVQVQSYETII</sequence>
<name>A0A122IG82_PLABE</name>
<dbReference type="EMBL" id="LT160031">
    <property type="protein sequence ID" value="CXI66988.1"/>
    <property type="molecule type" value="Genomic_DNA"/>
</dbReference>
<proteinExistence type="predicted"/>
<evidence type="ECO:0000313" key="3">
    <source>
        <dbReference type="Proteomes" id="UP000069549"/>
    </source>
</evidence>
<keyword evidence="1" id="KW-0472">Membrane</keyword>
<dbReference type="VEuPathDB" id="PlasmoDB:PBANKA_1132800"/>
<evidence type="ECO:0000256" key="1">
    <source>
        <dbReference type="SAM" id="Phobius"/>
    </source>
</evidence>
<keyword evidence="1" id="KW-1133">Transmembrane helix</keyword>
<feature type="transmembrane region" description="Helical" evidence="1">
    <location>
        <begin position="103"/>
        <end position="128"/>
    </location>
</feature>
<protein>
    <submittedName>
        <fullName evidence="2">Uncharacterized protein</fullName>
    </submittedName>
</protein>
<dbReference type="AlphaFoldDB" id="A0A122IG82"/>
<reference evidence="2 3" key="1">
    <citation type="submission" date="2016-02" db="EMBL/GenBank/DDBJ databases">
        <authorList>
            <consortium name="Pathogen Informatics"/>
        </authorList>
    </citation>
    <scope>NUCLEOTIDE SEQUENCE [LARGE SCALE GENOMIC DNA]</scope>
    <source>
        <strain evidence="2 3">K173</strain>
    </source>
</reference>
<gene>
    <name evidence="2" type="ORF">PBK173_000298700</name>
</gene>
<organism evidence="2 3">
    <name type="scientific">Plasmodium berghei</name>
    <dbReference type="NCBI Taxonomy" id="5821"/>
    <lineage>
        <taxon>Eukaryota</taxon>
        <taxon>Sar</taxon>
        <taxon>Alveolata</taxon>
        <taxon>Apicomplexa</taxon>
        <taxon>Aconoidasida</taxon>
        <taxon>Haemosporida</taxon>
        <taxon>Plasmodiidae</taxon>
        <taxon>Plasmodium</taxon>
        <taxon>Plasmodium (Vinckeia)</taxon>
    </lineage>
</organism>
<accession>A0A122IG82</accession>
<dbReference type="Proteomes" id="UP000069549">
    <property type="component" value="Chromosome 11"/>
</dbReference>